<feature type="compositionally biased region" description="Low complexity" evidence="1">
    <location>
        <begin position="967"/>
        <end position="977"/>
    </location>
</feature>
<accession>A0A1J4MCB0</accession>
<dbReference type="GO" id="GO:0003723">
    <property type="term" value="F:RNA binding"/>
    <property type="evidence" value="ECO:0007669"/>
    <property type="project" value="InterPro"/>
</dbReference>
<feature type="compositionally biased region" description="Polar residues" evidence="1">
    <location>
        <begin position="474"/>
        <end position="490"/>
    </location>
</feature>
<feature type="region of interest" description="Disordered" evidence="1">
    <location>
        <begin position="1"/>
        <end position="78"/>
    </location>
</feature>
<dbReference type="OrthoDB" id="342091at2759"/>
<dbReference type="Gene3D" id="3.30.1370.10">
    <property type="entry name" value="K Homology domain, type 1"/>
    <property type="match status" value="1"/>
</dbReference>
<feature type="compositionally biased region" description="Low complexity" evidence="1">
    <location>
        <begin position="569"/>
        <end position="591"/>
    </location>
</feature>
<feature type="compositionally biased region" description="Polar residues" evidence="1">
    <location>
        <begin position="559"/>
        <end position="568"/>
    </location>
</feature>
<dbReference type="AlphaFoldDB" id="A0A1J4MCB0"/>
<feature type="compositionally biased region" description="Polar residues" evidence="1">
    <location>
        <begin position="1016"/>
        <end position="1036"/>
    </location>
</feature>
<evidence type="ECO:0000256" key="1">
    <source>
        <dbReference type="SAM" id="MobiDB-lite"/>
    </source>
</evidence>
<evidence type="ECO:0000313" key="4">
    <source>
        <dbReference type="Proteomes" id="UP000186176"/>
    </source>
</evidence>
<feature type="compositionally biased region" description="Polar residues" evidence="1">
    <location>
        <begin position="923"/>
        <end position="966"/>
    </location>
</feature>
<evidence type="ECO:0000259" key="2">
    <source>
        <dbReference type="SMART" id="SM00322"/>
    </source>
</evidence>
<dbReference type="RefSeq" id="XP_028873484.1">
    <property type="nucleotide sequence ID" value="XM_029017686.1"/>
</dbReference>
<organism evidence="3 4">
    <name type="scientific">Cryptosporidium ubiquitum</name>
    <dbReference type="NCBI Taxonomy" id="857276"/>
    <lineage>
        <taxon>Eukaryota</taxon>
        <taxon>Sar</taxon>
        <taxon>Alveolata</taxon>
        <taxon>Apicomplexa</taxon>
        <taxon>Conoidasida</taxon>
        <taxon>Coccidia</taxon>
        <taxon>Eucoccidiorida</taxon>
        <taxon>Eimeriorina</taxon>
        <taxon>Cryptosporidiidae</taxon>
        <taxon>Cryptosporidium</taxon>
    </lineage>
</organism>
<reference evidence="3 4" key="1">
    <citation type="submission" date="2016-10" db="EMBL/GenBank/DDBJ databases">
        <title>Reductive evolution of mitochondrial metabolism and differential evolution of invasion-related proteins in Cryptosporidium.</title>
        <authorList>
            <person name="Liu S."/>
            <person name="Roellig D.M."/>
            <person name="Guo Y."/>
            <person name="Li N."/>
            <person name="Frace M.A."/>
            <person name="Tang K."/>
            <person name="Zhang L."/>
            <person name="Feng Y."/>
            <person name="Xiao L."/>
        </authorList>
    </citation>
    <scope>NUCLEOTIDE SEQUENCE [LARGE SCALE GENOMIC DNA]</scope>
    <source>
        <strain evidence="3">39726</strain>
    </source>
</reference>
<feature type="region of interest" description="Disordered" evidence="1">
    <location>
        <begin position="923"/>
        <end position="988"/>
    </location>
</feature>
<dbReference type="SUPFAM" id="SSF54791">
    <property type="entry name" value="Eukaryotic type KH-domain (KH-domain type I)"/>
    <property type="match status" value="1"/>
</dbReference>
<protein>
    <recommendedName>
        <fullName evidence="2">K Homology domain-containing protein</fullName>
    </recommendedName>
</protein>
<dbReference type="InterPro" id="IPR004087">
    <property type="entry name" value="KH_dom"/>
</dbReference>
<dbReference type="GeneID" id="39977465"/>
<feature type="region of interest" description="Disordered" evidence="1">
    <location>
        <begin position="455"/>
        <end position="591"/>
    </location>
</feature>
<evidence type="ECO:0000313" key="3">
    <source>
        <dbReference type="EMBL" id="OII71865.1"/>
    </source>
</evidence>
<dbReference type="EMBL" id="LRBP01000027">
    <property type="protein sequence ID" value="OII71865.1"/>
    <property type="molecule type" value="Genomic_DNA"/>
</dbReference>
<sequence>MWHPNITGHAEGLETISSTNPMAKVGPTEKKQKGKLRSGPTNSNNQRRAGTRFSNNPNMQAQPHVSTQSSPVPGVAVGSLSIPTSGSSSLGIAGLNSPSVNSMGVPGNILAAPPINQPSQGQTMSYRNTKKIPIDRSKFHPSISNLAGAIIGVSGSNQKWMEQESGAQVQILGTTGNDPEGLHILVRYNEPCELEIVEAIIEEIGRATFEGGGGFISHILPNRKPVSPTLNGMQGNMVVSGTLQDHTSGIKKQMMGNNMVIGGVPPLPPNYSSPQQPIYNTMSASIGMGFIPRGGIVAPVQIEWPKTPPASPVEFEWLLHLVIHSALSQLGPMVSHGVPMIHIPMLYDTFTSFRFEHDATSFFQSYIIQNGLLGLIQALPHIFIEGPHTIIDSSNIPKLSPIFKVNLSSGVTPLLLPAQSVTVSFADFKLAAEAFWKMGALPPTFSGFGPQLPQNINGTGGSSGVTGTGPTGTISDNIYNTSSIVSANQHPRQHQSKDLPGSSTGENEPTINSTLGGNNKIKKDQGANGNLNANSNQHTKGSSLISDDDDTYGIDKSNSRNGMNNNGISSVALSSHSSTTTTSSATTSLSSFGKDNIPQTSLMIVLQGVHFLLRRWISKRLAPHYIPKSSLDFLPLDILESEFSQFYEVPLNIEILGWTNLLHFVEAFPDVWTVENVGPDEFTLIPLPYPDFSMIAKTRGITKLNHGKLYDSKPESKTFALSVQGSSLANIHKSGGSLDNIQTIVKQTQDFVTEAIASGYPANSLEINSINEIINGVTIGLYSLDNNTSSSLYELVTKVTNLLPKYSSNPVSNVSTNLTNKPIGGSISKSRFDNAYKGSSSMGSMNGLPKGIKSSVLQQQPHSLQLPPAYTSGHISAVNEKSILGGPGHHNSSAVAPVATSRFNSVNLKNEIRYDVGALQPISTHNPHNINQHAPHQTNAQVPNSNLSTGRSVNGGQSKRVFSNQCAGAGNNNSNVGAGKGPKQLTAGQEQRSYPLFDQQGNNPSSEFVNLQNTSSHIHSGQNTFGMQETDGNNIHNYYHHPIDGNSHFSSYNGGVSGISNGISGSCHYDYHSFGVQPANSTFIQPSQNHTINNAHFSKSVGIPPNQTINNNGNNGNNILLSLSNSTGVVSNRSSWDRKNKSKNN</sequence>
<dbReference type="Proteomes" id="UP000186176">
    <property type="component" value="Unassembled WGS sequence"/>
</dbReference>
<comment type="caution">
    <text evidence="3">The sequence shown here is derived from an EMBL/GenBank/DDBJ whole genome shotgun (WGS) entry which is preliminary data.</text>
</comment>
<feature type="compositionally biased region" description="Polar residues" evidence="1">
    <location>
        <begin position="39"/>
        <end position="71"/>
    </location>
</feature>
<dbReference type="InterPro" id="IPR036612">
    <property type="entry name" value="KH_dom_type_1_sf"/>
</dbReference>
<feature type="compositionally biased region" description="Polar residues" evidence="1">
    <location>
        <begin position="527"/>
        <end position="545"/>
    </location>
</feature>
<feature type="region of interest" description="Disordered" evidence="1">
    <location>
        <begin position="1016"/>
        <end position="1039"/>
    </location>
</feature>
<dbReference type="VEuPathDB" id="CryptoDB:cubi_00673"/>
<feature type="compositionally biased region" description="Gly residues" evidence="1">
    <location>
        <begin position="458"/>
        <end position="470"/>
    </location>
</feature>
<feature type="compositionally biased region" description="Polar residues" evidence="1">
    <location>
        <begin position="501"/>
        <end position="517"/>
    </location>
</feature>
<name>A0A1J4MCB0_9CRYT</name>
<keyword evidence="4" id="KW-1185">Reference proteome</keyword>
<gene>
    <name evidence="3" type="ORF">cubi_00673</name>
</gene>
<feature type="domain" description="K Homology" evidence="2">
    <location>
        <begin position="126"/>
        <end position="206"/>
    </location>
</feature>
<dbReference type="SMART" id="SM00322">
    <property type="entry name" value="KH"/>
    <property type="match status" value="1"/>
</dbReference>
<proteinExistence type="predicted"/>